<sequence length="127" mass="14229">MLSNAVAFYGCMALLFIVGVNTDTITTRIAENCQESIDECKNIATNDAEIIFKQRNIAECFTSFVCKDSEDDLRMKSMFDYGRTLPRKDDVLFQDRFVRTGSSNLVVIIGVSYETLIISSVTAFLLA</sequence>
<keyword evidence="3" id="KW-1185">Reference proteome</keyword>
<evidence type="ECO:0000313" key="3">
    <source>
        <dbReference type="Proteomes" id="UP001497497"/>
    </source>
</evidence>
<accession>A0AAV2I9F2</accession>
<name>A0AAV2I9F2_LYMST</name>
<feature type="chain" id="PRO_5043640393" evidence="1">
    <location>
        <begin position="23"/>
        <end position="127"/>
    </location>
</feature>
<keyword evidence="1" id="KW-0732">Signal</keyword>
<feature type="signal peptide" evidence="1">
    <location>
        <begin position="1"/>
        <end position="22"/>
    </location>
</feature>
<organism evidence="2 3">
    <name type="scientific">Lymnaea stagnalis</name>
    <name type="common">Great pond snail</name>
    <name type="synonym">Helix stagnalis</name>
    <dbReference type="NCBI Taxonomy" id="6523"/>
    <lineage>
        <taxon>Eukaryota</taxon>
        <taxon>Metazoa</taxon>
        <taxon>Spiralia</taxon>
        <taxon>Lophotrochozoa</taxon>
        <taxon>Mollusca</taxon>
        <taxon>Gastropoda</taxon>
        <taxon>Heterobranchia</taxon>
        <taxon>Euthyneura</taxon>
        <taxon>Panpulmonata</taxon>
        <taxon>Hygrophila</taxon>
        <taxon>Lymnaeoidea</taxon>
        <taxon>Lymnaeidae</taxon>
        <taxon>Lymnaea</taxon>
    </lineage>
</organism>
<evidence type="ECO:0000256" key="1">
    <source>
        <dbReference type="SAM" id="SignalP"/>
    </source>
</evidence>
<dbReference type="Proteomes" id="UP001497497">
    <property type="component" value="Unassembled WGS sequence"/>
</dbReference>
<comment type="caution">
    <text evidence="2">The sequence shown here is derived from an EMBL/GenBank/DDBJ whole genome shotgun (WGS) entry which is preliminary data.</text>
</comment>
<gene>
    <name evidence="2" type="ORF">GSLYS_00016002001</name>
</gene>
<evidence type="ECO:0000313" key="2">
    <source>
        <dbReference type="EMBL" id="CAL1542408.1"/>
    </source>
</evidence>
<protein>
    <submittedName>
        <fullName evidence="2">Uncharacterized protein</fullName>
    </submittedName>
</protein>
<reference evidence="2 3" key="1">
    <citation type="submission" date="2024-04" db="EMBL/GenBank/DDBJ databases">
        <authorList>
            <consortium name="Genoscope - CEA"/>
            <person name="William W."/>
        </authorList>
    </citation>
    <scope>NUCLEOTIDE SEQUENCE [LARGE SCALE GENOMIC DNA]</scope>
</reference>
<proteinExistence type="predicted"/>
<dbReference type="EMBL" id="CAXITT010000483">
    <property type="protein sequence ID" value="CAL1542408.1"/>
    <property type="molecule type" value="Genomic_DNA"/>
</dbReference>
<dbReference type="AlphaFoldDB" id="A0AAV2I9F2"/>